<dbReference type="NCBIfam" id="TIGR01256">
    <property type="entry name" value="modA"/>
    <property type="match status" value="1"/>
</dbReference>
<keyword evidence="9" id="KW-1185">Reference proteome</keyword>
<dbReference type="GO" id="GO:0046872">
    <property type="term" value="F:metal ion binding"/>
    <property type="evidence" value="ECO:0007669"/>
    <property type="project" value="UniProtKB-KW"/>
</dbReference>
<dbReference type="GO" id="GO:0015689">
    <property type="term" value="P:molybdate ion transport"/>
    <property type="evidence" value="ECO:0007669"/>
    <property type="project" value="InterPro"/>
</dbReference>
<evidence type="ECO:0000256" key="4">
    <source>
        <dbReference type="ARBA" id="ARBA00022729"/>
    </source>
</evidence>
<dbReference type="RefSeq" id="WP_085616021.1">
    <property type="nucleotide sequence ID" value="NZ_JBLXCG010000006.1"/>
</dbReference>
<accession>A0A1Y2LFQ8</accession>
<name>A0A1Y2LFQ8_9PROT</name>
<sequence length="262" mass="27809">MRPMIRAGLVSIAFLLATTAARAEDITVFAAASLTDAMTKIAQTYATATGDTLLLSFASSSTLARQIAAGAPADLYISANQKWMTWLADQGLITTNSRYDLLANGLVLIAPADSDLANIDLADKTDLTSLIGDQDRIAVGDPDHVPAGIYAKQALESLGQWAKVEPRLARADNVRAALALVERGEAPLGIVYATDAAIAQNVKIIATFPENSHPPITYPMAIPQDRSKPASVKLLSWLLGDDAGAIFAEYGFNRPETSPKTQ</sequence>
<dbReference type="Gene3D" id="3.40.190.10">
    <property type="entry name" value="Periplasmic binding protein-like II"/>
    <property type="match status" value="2"/>
</dbReference>
<dbReference type="SUPFAM" id="SSF53850">
    <property type="entry name" value="Periplasmic binding protein-like II"/>
    <property type="match status" value="1"/>
</dbReference>
<reference evidence="8 9" key="1">
    <citation type="submission" date="2014-03" db="EMBL/GenBank/DDBJ databases">
        <title>The draft genome sequence of Thalassospira alkalitolerans JCM 18968.</title>
        <authorList>
            <person name="Lai Q."/>
            <person name="Shao Z."/>
        </authorList>
    </citation>
    <scope>NUCLEOTIDE SEQUENCE [LARGE SCALE GENOMIC DNA]</scope>
    <source>
        <strain evidence="8 9">JCM 18968</strain>
    </source>
</reference>
<evidence type="ECO:0000256" key="2">
    <source>
        <dbReference type="ARBA" id="ARBA00022505"/>
    </source>
</evidence>
<proteinExistence type="inferred from homology"/>
<dbReference type="PIRSF" id="PIRSF004846">
    <property type="entry name" value="ModA"/>
    <property type="match status" value="1"/>
</dbReference>
<feature type="binding site" evidence="6">
    <location>
        <position position="192"/>
    </location>
    <ligand>
        <name>molybdate</name>
        <dbReference type="ChEBI" id="CHEBI:36264"/>
    </ligand>
</feature>
<protein>
    <submittedName>
        <fullName evidence="8">Molybdenum ABC transporter substrate-binding protein</fullName>
    </submittedName>
</protein>
<feature type="binding site" evidence="6">
    <location>
        <position position="147"/>
    </location>
    <ligand>
        <name>molybdate</name>
        <dbReference type="ChEBI" id="CHEBI:36264"/>
    </ligand>
</feature>
<feature type="binding site" evidence="6">
    <location>
        <position position="174"/>
    </location>
    <ligand>
        <name>molybdate</name>
        <dbReference type="ChEBI" id="CHEBI:36264"/>
    </ligand>
</feature>
<evidence type="ECO:0000313" key="8">
    <source>
        <dbReference type="EMBL" id="OSQ49477.1"/>
    </source>
</evidence>
<keyword evidence="2 6" id="KW-0500">Molybdenum</keyword>
<dbReference type="PANTHER" id="PTHR30632:SF17">
    <property type="entry name" value="MOLYBDATE-BINDING PROTEIN MODA"/>
    <property type="match status" value="1"/>
</dbReference>
<keyword evidence="3 6" id="KW-0479">Metal-binding</keyword>
<dbReference type="EMBL" id="JFKB01000002">
    <property type="protein sequence ID" value="OSQ49477.1"/>
    <property type="molecule type" value="Genomic_DNA"/>
</dbReference>
<dbReference type="STRING" id="1293890.TALK_03735"/>
<dbReference type="InterPro" id="IPR005950">
    <property type="entry name" value="ModA"/>
</dbReference>
<evidence type="ECO:0000256" key="1">
    <source>
        <dbReference type="ARBA" id="ARBA00009175"/>
    </source>
</evidence>
<dbReference type="GO" id="GO:1901359">
    <property type="term" value="F:tungstate binding"/>
    <property type="evidence" value="ECO:0007669"/>
    <property type="project" value="UniProtKB-ARBA"/>
</dbReference>
<dbReference type="FunFam" id="3.40.190.10:FF:000035">
    <property type="entry name" value="Molybdate ABC transporter substrate-binding protein"/>
    <property type="match status" value="1"/>
</dbReference>
<comment type="subunit">
    <text evidence="5">The complex is composed of two ATP-binding proteins (ModC), two transmembrane proteins (ModB) and a solute-binding protein (ModA).</text>
</comment>
<feature type="signal peptide" evidence="7">
    <location>
        <begin position="1"/>
        <end position="23"/>
    </location>
</feature>
<comment type="similarity">
    <text evidence="1">Belongs to the bacterial solute-binding protein ModA family.</text>
</comment>
<dbReference type="OrthoDB" id="9785015at2"/>
<organism evidence="8 9">
    <name type="scientific">Thalassospira alkalitolerans</name>
    <dbReference type="NCBI Taxonomy" id="1293890"/>
    <lineage>
        <taxon>Bacteria</taxon>
        <taxon>Pseudomonadati</taxon>
        <taxon>Pseudomonadota</taxon>
        <taxon>Alphaproteobacteria</taxon>
        <taxon>Rhodospirillales</taxon>
        <taxon>Thalassospiraceae</taxon>
        <taxon>Thalassospira</taxon>
    </lineage>
</organism>
<dbReference type="AlphaFoldDB" id="A0A1Y2LFQ8"/>
<feature type="binding site" evidence="6">
    <location>
        <position position="33"/>
    </location>
    <ligand>
        <name>molybdate</name>
        <dbReference type="ChEBI" id="CHEBI:36264"/>
    </ligand>
</feature>
<dbReference type="CDD" id="cd13536">
    <property type="entry name" value="PBP2_EcModA"/>
    <property type="match status" value="1"/>
</dbReference>
<dbReference type="Proteomes" id="UP000193396">
    <property type="component" value="Unassembled WGS sequence"/>
</dbReference>
<evidence type="ECO:0000313" key="9">
    <source>
        <dbReference type="Proteomes" id="UP000193396"/>
    </source>
</evidence>
<dbReference type="InterPro" id="IPR050682">
    <property type="entry name" value="ModA/WtpA"/>
</dbReference>
<evidence type="ECO:0000256" key="3">
    <source>
        <dbReference type="ARBA" id="ARBA00022723"/>
    </source>
</evidence>
<dbReference type="GO" id="GO:0030973">
    <property type="term" value="F:molybdate ion binding"/>
    <property type="evidence" value="ECO:0007669"/>
    <property type="project" value="TreeGrafter"/>
</dbReference>
<gene>
    <name evidence="8" type="ORF">TALK_03735</name>
</gene>
<evidence type="ECO:0000256" key="5">
    <source>
        <dbReference type="ARBA" id="ARBA00062515"/>
    </source>
</evidence>
<feature type="chain" id="PRO_5012734226" evidence="7">
    <location>
        <begin position="24"/>
        <end position="262"/>
    </location>
</feature>
<feature type="binding site" evidence="6">
    <location>
        <position position="60"/>
    </location>
    <ligand>
        <name>molybdate</name>
        <dbReference type="ChEBI" id="CHEBI:36264"/>
    </ligand>
</feature>
<dbReference type="GO" id="GO:0030288">
    <property type="term" value="C:outer membrane-bounded periplasmic space"/>
    <property type="evidence" value="ECO:0007669"/>
    <property type="project" value="TreeGrafter"/>
</dbReference>
<evidence type="ECO:0000256" key="6">
    <source>
        <dbReference type="PIRSR" id="PIRSR004846-1"/>
    </source>
</evidence>
<keyword evidence="4 7" id="KW-0732">Signal</keyword>
<dbReference type="NCBIfam" id="NF007958">
    <property type="entry name" value="PRK10677.1"/>
    <property type="match status" value="1"/>
</dbReference>
<comment type="caution">
    <text evidence="8">The sequence shown here is derived from an EMBL/GenBank/DDBJ whole genome shotgun (WGS) entry which is preliminary data.</text>
</comment>
<dbReference type="PANTHER" id="PTHR30632">
    <property type="entry name" value="MOLYBDATE-BINDING PERIPLASMIC PROTEIN"/>
    <property type="match status" value="1"/>
</dbReference>
<evidence type="ECO:0000256" key="7">
    <source>
        <dbReference type="SAM" id="SignalP"/>
    </source>
</evidence>
<dbReference type="Pfam" id="PF13531">
    <property type="entry name" value="SBP_bac_11"/>
    <property type="match status" value="1"/>
</dbReference>